<feature type="chain" id="PRO_5032886724" evidence="1">
    <location>
        <begin position="37"/>
        <end position="82"/>
    </location>
</feature>
<evidence type="ECO:0000256" key="1">
    <source>
        <dbReference type="SAM" id="SignalP"/>
    </source>
</evidence>
<protein>
    <submittedName>
        <fullName evidence="2">Uncharacterized protein</fullName>
    </submittedName>
</protein>
<gene>
    <name evidence="2" type="ORF">HPP92_018013</name>
</gene>
<feature type="non-terminal residue" evidence="2">
    <location>
        <position position="82"/>
    </location>
</feature>
<keyword evidence="1" id="KW-0732">Signal</keyword>
<accession>A0A835UQ69</accession>
<proteinExistence type="predicted"/>
<evidence type="ECO:0000313" key="3">
    <source>
        <dbReference type="Proteomes" id="UP000639772"/>
    </source>
</evidence>
<dbReference type="OrthoDB" id="690661at2759"/>
<dbReference type="AlphaFoldDB" id="A0A835UQ69"/>
<dbReference type="Proteomes" id="UP000639772">
    <property type="component" value="Chromosome 9"/>
</dbReference>
<dbReference type="EMBL" id="JADCNM010000009">
    <property type="protein sequence ID" value="KAG0468685.1"/>
    <property type="molecule type" value="Genomic_DNA"/>
</dbReference>
<feature type="signal peptide" evidence="1">
    <location>
        <begin position="1"/>
        <end position="36"/>
    </location>
</feature>
<organism evidence="2 3">
    <name type="scientific">Vanilla planifolia</name>
    <name type="common">Vanilla</name>
    <dbReference type="NCBI Taxonomy" id="51239"/>
    <lineage>
        <taxon>Eukaryota</taxon>
        <taxon>Viridiplantae</taxon>
        <taxon>Streptophyta</taxon>
        <taxon>Embryophyta</taxon>
        <taxon>Tracheophyta</taxon>
        <taxon>Spermatophyta</taxon>
        <taxon>Magnoliopsida</taxon>
        <taxon>Liliopsida</taxon>
        <taxon>Asparagales</taxon>
        <taxon>Orchidaceae</taxon>
        <taxon>Vanilloideae</taxon>
        <taxon>Vanilleae</taxon>
        <taxon>Vanilla</taxon>
    </lineage>
</organism>
<name>A0A835UQ69_VANPL</name>
<comment type="caution">
    <text evidence="2">The sequence shown here is derived from an EMBL/GenBank/DDBJ whole genome shotgun (WGS) entry which is preliminary data.</text>
</comment>
<reference evidence="2 3" key="1">
    <citation type="journal article" date="2020" name="Nat. Food">
        <title>A phased Vanilla planifolia genome enables genetic improvement of flavour and production.</title>
        <authorList>
            <person name="Hasing T."/>
            <person name="Tang H."/>
            <person name="Brym M."/>
            <person name="Khazi F."/>
            <person name="Huang T."/>
            <person name="Chambers A.H."/>
        </authorList>
    </citation>
    <scope>NUCLEOTIDE SEQUENCE [LARGE SCALE GENOMIC DNA]</scope>
    <source>
        <tissue evidence="2">Leaf</tissue>
    </source>
</reference>
<evidence type="ECO:0000313" key="2">
    <source>
        <dbReference type="EMBL" id="KAG0468685.1"/>
    </source>
</evidence>
<sequence length="82" mass="9110">MVSNRNRYSSTSLLTNILLLISLLMIHVLITSPAQANHVENQHNPAPAERGIGATAVSNRWEAFLAWLKLTWMNLRPPPPPG</sequence>